<evidence type="ECO:0000313" key="6">
    <source>
        <dbReference type="Proteomes" id="UP001479606"/>
    </source>
</evidence>
<dbReference type="SMART" id="SM00342">
    <property type="entry name" value="HTH_ARAC"/>
    <property type="match status" value="1"/>
</dbReference>
<evidence type="ECO:0000313" key="5">
    <source>
        <dbReference type="EMBL" id="MEL5994755.1"/>
    </source>
</evidence>
<dbReference type="InterPro" id="IPR009057">
    <property type="entry name" value="Homeodomain-like_sf"/>
</dbReference>
<accession>A0ABU9LVQ9</accession>
<dbReference type="PROSITE" id="PS01124">
    <property type="entry name" value="HTH_ARAC_FAMILY_2"/>
    <property type="match status" value="1"/>
</dbReference>
<keyword evidence="3" id="KW-0804">Transcription</keyword>
<dbReference type="Gene3D" id="1.10.10.60">
    <property type="entry name" value="Homeodomain-like"/>
    <property type="match status" value="1"/>
</dbReference>
<feature type="domain" description="HTH araC/xylS-type" evidence="4">
    <location>
        <begin position="46"/>
        <end position="125"/>
    </location>
</feature>
<organism evidence="5 6">
    <name type="scientific">Hymenobacter segetis</name>
    <dbReference type="NCBI Taxonomy" id="2025509"/>
    <lineage>
        <taxon>Bacteria</taxon>
        <taxon>Pseudomonadati</taxon>
        <taxon>Bacteroidota</taxon>
        <taxon>Cytophagia</taxon>
        <taxon>Cytophagales</taxon>
        <taxon>Hymenobacteraceae</taxon>
        <taxon>Hymenobacter</taxon>
    </lineage>
</organism>
<evidence type="ECO:0000259" key="4">
    <source>
        <dbReference type="PROSITE" id="PS01124"/>
    </source>
</evidence>
<keyword evidence="1" id="KW-0805">Transcription regulation</keyword>
<dbReference type="InterPro" id="IPR018060">
    <property type="entry name" value="HTH_AraC"/>
</dbReference>
<dbReference type="EMBL" id="JBCEVZ010000022">
    <property type="protein sequence ID" value="MEL5994755.1"/>
    <property type="molecule type" value="Genomic_DNA"/>
</dbReference>
<dbReference type="PROSITE" id="PS00041">
    <property type="entry name" value="HTH_ARAC_FAMILY_1"/>
    <property type="match status" value="1"/>
</dbReference>
<sequence>MSNRATDGLSHRERKKAQLISGIKQAVADLVLVAGQTTRTKNSDYLSRRLDYDYTYLANLFSENTGSTIEQYIIEFKINRVKELLLAGELNLTQISYQLNYSSVAHLSNQFKKVTGLTPSLFKLLDGRLTIEPESVNDVNVFCNRVNALEVRRVSFAT</sequence>
<reference evidence="5 6" key="1">
    <citation type="journal article" date="2018" name="Arch. Microbiol.">
        <title>Hymenobacter segetis sp. nov., isolated from soil.</title>
        <authorList>
            <person name="Ten L.N."/>
            <person name="Lim S.J."/>
            <person name="Kim B.O."/>
            <person name="Kang I.K."/>
            <person name="Jung H.Y."/>
        </authorList>
    </citation>
    <scope>NUCLEOTIDE SEQUENCE [LARGE SCALE GENOMIC DNA]</scope>
    <source>
        <strain evidence="5 6">S7-3-11</strain>
    </source>
</reference>
<gene>
    <name evidence="5" type="ORF">AAFH49_11100</name>
</gene>
<dbReference type="Proteomes" id="UP001479606">
    <property type="component" value="Unassembled WGS sequence"/>
</dbReference>
<dbReference type="PANTHER" id="PTHR43280">
    <property type="entry name" value="ARAC-FAMILY TRANSCRIPTIONAL REGULATOR"/>
    <property type="match status" value="1"/>
</dbReference>
<evidence type="ECO:0000256" key="2">
    <source>
        <dbReference type="ARBA" id="ARBA00023125"/>
    </source>
</evidence>
<dbReference type="Pfam" id="PF12833">
    <property type="entry name" value="HTH_18"/>
    <property type="match status" value="1"/>
</dbReference>
<evidence type="ECO:0000256" key="3">
    <source>
        <dbReference type="ARBA" id="ARBA00023163"/>
    </source>
</evidence>
<protein>
    <submittedName>
        <fullName evidence="5">AraC family transcriptional regulator</fullName>
    </submittedName>
</protein>
<proteinExistence type="predicted"/>
<dbReference type="SUPFAM" id="SSF46689">
    <property type="entry name" value="Homeodomain-like"/>
    <property type="match status" value="1"/>
</dbReference>
<keyword evidence="6" id="KW-1185">Reference proteome</keyword>
<name>A0ABU9LVQ9_9BACT</name>
<evidence type="ECO:0000256" key="1">
    <source>
        <dbReference type="ARBA" id="ARBA00023015"/>
    </source>
</evidence>
<dbReference type="PANTHER" id="PTHR43280:SF28">
    <property type="entry name" value="HTH-TYPE TRANSCRIPTIONAL ACTIVATOR RHAS"/>
    <property type="match status" value="1"/>
</dbReference>
<keyword evidence="2" id="KW-0238">DNA-binding</keyword>
<dbReference type="RefSeq" id="WP_342298109.1">
    <property type="nucleotide sequence ID" value="NZ_JBCEVZ010000022.1"/>
</dbReference>
<comment type="caution">
    <text evidence="5">The sequence shown here is derived from an EMBL/GenBank/DDBJ whole genome shotgun (WGS) entry which is preliminary data.</text>
</comment>
<dbReference type="InterPro" id="IPR018062">
    <property type="entry name" value="HTH_AraC-typ_CS"/>
</dbReference>